<comment type="similarity">
    <text evidence="2">Belongs to the major facilitator superfamily. Nitrate/nitrite porter (TC 2.A.1.8) family.</text>
</comment>
<feature type="transmembrane region" description="Helical" evidence="6">
    <location>
        <begin position="78"/>
        <end position="96"/>
    </location>
</feature>
<keyword evidence="8" id="KW-1185">Reference proteome</keyword>
<dbReference type="EMBL" id="CP025682">
    <property type="protein sequence ID" value="AUN94996.1"/>
    <property type="molecule type" value="Genomic_DNA"/>
</dbReference>
<evidence type="ECO:0000256" key="1">
    <source>
        <dbReference type="ARBA" id="ARBA00004141"/>
    </source>
</evidence>
<evidence type="ECO:0000256" key="2">
    <source>
        <dbReference type="ARBA" id="ARBA00008432"/>
    </source>
</evidence>
<keyword evidence="4 6" id="KW-1133">Transmembrane helix</keyword>
<keyword evidence="3 6" id="KW-0812">Transmembrane</keyword>
<feature type="transmembrane region" description="Helical" evidence="6">
    <location>
        <begin position="134"/>
        <end position="155"/>
    </location>
</feature>
<dbReference type="GO" id="GO:0015112">
    <property type="term" value="F:nitrate transmembrane transporter activity"/>
    <property type="evidence" value="ECO:0007669"/>
    <property type="project" value="InterPro"/>
</dbReference>
<dbReference type="InterPro" id="IPR044772">
    <property type="entry name" value="NO3_transporter"/>
</dbReference>
<dbReference type="KEGG" id="atw:C0099_08645"/>
<dbReference type="GO" id="GO:0016020">
    <property type="term" value="C:membrane"/>
    <property type="evidence" value="ECO:0007669"/>
    <property type="project" value="UniProtKB-SubCell"/>
</dbReference>
<dbReference type="Pfam" id="PF07690">
    <property type="entry name" value="MFS_1"/>
    <property type="match status" value="1"/>
</dbReference>
<feature type="transmembrane region" description="Helical" evidence="6">
    <location>
        <begin position="187"/>
        <end position="207"/>
    </location>
</feature>
<organism evidence="7 8">
    <name type="scientific">Pseudazoarcus pumilus</name>
    <dbReference type="NCBI Taxonomy" id="2067960"/>
    <lineage>
        <taxon>Bacteria</taxon>
        <taxon>Pseudomonadati</taxon>
        <taxon>Pseudomonadota</taxon>
        <taxon>Betaproteobacteria</taxon>
        <taxon>Rhodocyclales</taxon>
        <taxon>Zoogloeaceae</taxon>
        <taxon>Pseudazoarcus</taxon>
    </lineage>
</organism>
<feature type="transmembrane region" description="Helical" evidence="6">
    <location>
        <begin position="227"/>
        <end position="249"/>
    </location>
</feature>
<dbReference type="Gene3D" id="1.20.1250.20">
    <property type="entry name" value="MFS general substrate transporter like domains"/>
    <property type="match status" value="2"/>
</dbReference>
<dbReference type="PANTHER" id="PTHR23515">
    <property type="entry name" value="HIGH-AFFINITY NITRATE TRANSPORTER 2.3"/>
    <property type="match status" value="1"/>
</dbReference>
<accession>A0A2I6S6V7</accession>
<feature type="transmembrane region" description="Helical" evidence="6">
    <location>
        <begin position="301"/>
        <end position="323"/>
    </location>
</feature>
<keyword evidence="5 6" id="KW-0472">Membrane</keyword>
<sequence>MQGMATTPQQDARKSGADIDDWRPEDEAFWAETGSRVATRNLWISIPALFCGFAVWLMWGIITVQMLNLGFPFARDELFTLTAIAGLSGATLRIPSSFFIRLSGGRNTIFLTTALLMIPAFGAGVALQSTDTPLWVFQLLALLSGIGGGNFACSMSNISSFYPKRLQGTALGLNAGLGNFGVTGSQILIPAVMTVGLFGFIGFGESMPLVRDSGTLLGKIPAGTQTFIQNAGLVWLLLLVPLAIAAWFGMNNLKSVSPTIGNAGAAFLKVLLLYGVGLVVAALGLWLYLPAPTGLGVLNMWVAMPLIIVATLLAMKVVAFGDMKANLNRQFRIFSNKHTWSMTVLYIVTFGSFIGFSMAVPLSITVIFGFQHLPDGAGGLTHTTLNPNAPSALTWAWIGPFVGAATRPLGGWISDKVGGSIVTQIVSLVMVVASVAAGYVMFLAYRSPTPGAYFLVFMLLFVALFAASGIGNGSTFRSVGVIFDREQAGPVLGWTSAVAAYGSFIAPVVIGQQIKAGSPEVAMYGFAVFYALCLILNWWFYLRRNAYVKNP</sequence>
<feature type="transmembrane region" description="Helical" evidence="6">
    <location>
        <begin position="270"/>
        <end position="289"/>
    </location>
</feature>
<evidence type="ECO:0000256" key="5">
    <source>
        <dbReference type="ARBA" id="ARBA00023136"/>
    </source>
</evidence>
<feature type="transmembrane region" description="Helical" evidence="6">
    <location>
        <begin position="491"/>
        <end position="510"/>
    </location>
</feature>
<dbReference type="InterPro" id="IPR011701">
    <property type="entry name" value="MFS"/>
</dbReference>
<dbReference type="Proteomes" id="UP000242205">
    <property type="component" value="Chromosome"/>
</dbReference>
<evidence type="ECO:0000256" key="6">
    <source>
        <dbReference type="SAM" id="Phobius"/>
    </source>
</evidence>
<reference evidence="7 8" key="1">
    <citation type="submission" date="2018-01" db="EMBL/GenBank/DDBJ databases">
        <authorList>
            <person name="Fu G.-Y."/>
        </authorList>
    </citation>
    <scope>NUCLEOTIDE SEQUENCE [LARGE SCALE GENOMIC DNA]</scope>
    <source>
        <strain evidence="7 8">SY39</strain>
    </source>
</reference>
<proteinExistence type="inferred from homology"/>
<protein>
    <submittedName>
        <fullName evidence="7">Antiporter</fullName>
    </submittedName>
</protein>
<feature type="transmembrane region" description="Helical" evidence="6">
    <location>
        <begin position="421"/>
        <end position="445"/>
    </location>
</feature>
<feature type="transmembrane region" description="Helical" evidence="6">
    <location>
        <begin position="344"/>
        <end position="370"/>
    </location>
</feature>
<dbReference type="InterPro" id="IPR036259">
    <property type="entry name" value="MFS_trans_sf"/>
</dbReference>
<name>A0A2I6S6V7_9RHOO</name>
<evidence type="ECO:0000313" key="7">
    <source>
        <dbReference type="EMBL" id="AUN94996.1"/>
    </source>
</evidence>
<feature type="transmembrane region" description="Helical" evidence="6">
    <location>
        <begin position="108"/>
        <end position="128"/>
    </location>
</feature>
<evidence type="ECO:0000256" key="3">
    <source>
        <dbReference type="ARBA" id="ARBA00022692"/>
    </source>
</evidence>
<evidence type="ECO:0000313" key="8">
    <source>
        <dbReference type="Proteomes" id="UP000242205"/>
    </source>
</evidence>
<comment type="subcellular location">
    <subcellularLocation>
        <location evidence="1">Membrane</location>
        <topology evidence="1">Multi-pass membrane protein</topology>
    </subcellularLocation>
</comment>
<dbReference type="OrthoDB" id="9771451at2"/>
<gene>
    <name evidence="7" type="ORF">C0099_08645</name>
</gene>
<feature type="transmembrane region" description="Helical" evidence="6">
    <location>
        <begin position="42"/>
        <end position="66"/>
    </location>
</feature>
<feature type="transmembrane region" description="Helical" evidence="6">
    <location>
        <begin position="522"/>
        <end position="541"/>
    </location>
</feature>
<evidence type="ECO:0000256" key="4">
    <source>
        <dbReference type="ARBA" id="ARBA00022989"/>
    </source>
</evidence>
<feature type="transmembrane region" description="Helical" evidence="6">
    <location>
        <begin position="452"/>
        <end position="471"/>
    </location>
</feature>
<dbReference type="RefSeq" id="WP_102247062.1">
    <property type="nucleotide sequence ID" value="NZ_CP025682.1"/>
</dbReference>
<dbReference type="SUPFAM" id="SSF103473">
    <property type="entry name" value="MFS general substrate transporter"/>
    <property type="match status" value="1"/>
</dbReference>
<dbReference type="AlphaFoldDB" id="A0A2I6S6V7"/>